<evidence type="ECO:0000313" key="10">
    <source>
        <dbReference type="EMBL" id="ADY61583.1"/>
    </source>
</evidence>
<sequence length="282" mass="30323">MPANPVSVGGLPCGTDQPLLFLVGPCVIESREMILDVAARIRDIALELDAAVVFKASFDKANRTSVESFRGPGLEKGLEILQAVREEIGLSVTTDIHDARQAESAAKVCQILQIPAFLARQTDLVQAAAEETARNGGVVNVKKPQFIAPADMAHIVQKCEQSGQPNVLLTERGTTFGYGHLVNDMQAISIMKETGCPVVYDATHSVQRPGGKTTGGNRAMIPHLARAAVAAGSDAVFMETHPNPDQAPSDGPNMLPLEELKKMIQQLSEIRVLINTWQKNQV</sequence>
<evidence type="ECO:0000313" key="11">
    <source>
        <dbReference type="Proteomes" id="UP000006860"/>
    </source>
</evidence>
<comment type="subcellular location">
    <subcellularLocation>
        <location evidence="1">Cytoplasm</location>
    </subcellularLocation>
</comment>
<dbReference type="Proteomes" id="UP000006860">
    <property type="component" value="Chromosome"/>
</dbReference>
<dbReference type="UniPathway" id="UPA00357">
    <property type="reaction ID" value="UER00474"/>
</dbReference>
<dbReference type="InterPro" id="IPR006218">
    <property type="entry name" value="DAHP1/KDSA"/>
</dbReference>
<dbReference type="AlphaFoldDB" id="F0SFX6"/>
<evidence type="ECO:0000259" key="9">
    <source>
        <dbReference type="Pfam" id="PF00793"/>
    </source>
</evidence>
<dbReference type="GO" id="GO:0009103">
    <property type="term" value="P:lipopolysaccharide biosynthetic process"/>
    <property type="evidence" value="ECO:0007669"/>
    <property type="project" value="UniProtKB-UniPathway"/>
</dbReference>
<reference evidence="11" key="1">
    <citation type="submission" date="2011-02" db="EMBL/GenBank/DDBJ databases">
        <title>The complete genome of Planctomyces brasiliensis DSM 5305.</title>
        <authorList>
            <person name="Lucas S."/>
            <person name="Copeland A."/>
            <person name="Lapidus A."/>
            <person name="Bruce D."/>
            <person name="Goodwin L."/>
            <person name="Pitluck S."/>
            <person name="Kyrpides N."/>
            <person name="Mavromatis K."/>
            <person name="Pagani I."/>
            <person name="Ivanova N."/>
            <person name="Ovchinnikova G."/>
            <person name="Lu M."/>
            <person name="Detter J.C."/>
            <person name="Han C."/>
            <person name="Land M."/>
            <person name="Hauser L."/>
            <person name="Markowitz V."/>
            <person name="Cheng J.-F."/>
            <person name="Hugenholtz P."/>
            <person name="Woyke T."/>
            <person name="Wu D."/>
            <person name="Tindall B."/>
            <person name="Pomrenke H.G."/>
            <person name="Brambilla E."/>
            <person name="Klenk H.-P."/>
            <person name="Eisen J.A."/>
        </authorList>
    </citation>
    <scope>NUCLEOTIDE SEQUENCE [LARGE SCALE GENOMIC DNA]</scope>
    <source>
        <strain evidence="11">ATCC 49424 / DSM 5305 / JCM 21570 / NBRC 103401 / IFAM 1448</strain>
    </source>
</reference>
<evidence type="ECO:0000256" key="2">
    <source>
        <dbReference type="ARBA" id="ARBA00004756"/>
    </source>
</evidence>
<dbReference type="Gene3D" id="3.20.20.70">
    <property type="entry name" value="Aldolase class I"/>
    <property type="match status" value="1"/>
</dbReference>
<accession>F0SFX6</accession>
<dbReference type="PANTHER" id="PTHR21057">
    <property type="entry name" value="PHOSPHO-2-DEHYDRO-3-DEOXYHEPTONATE ALDOLASE"/>
    <property type="match status" value="1"/>
</dbReference>
<dbReference type="eggNOG" id="COG2877">
    <property type="taxonomic scope" value="Bacteria"/>
</dbReference>
<dbReference type="Pfam" id="PF00793">
    <property type="entry name" value="DAHP_synth_1"/>
    <property type="match status" value="1"/>
</dbReference>
<comment type="similarity">
    <text evidence="4">Belongs to the KdsA family.</text>
</comment>
<dbReference type="InterPro" id="IPR013785">
    <property type="entry name" value="Aldolase_TIM"/>
</dbReference>
<dbReference type="EMBL" id="CP002546">
    <property type="protein sequence ID" value="ADY61583.1"/>
    <property type="molecule type" value="Genomic_DNA"/>
</dbReference>
<dbReference type="HOGENOM" id="CLU_036666_0_0_0"/>
<evidence type="ECO:0000256" key="7">
    <source>
        <dbReference type="ARBA" id="ARBA00022679"/>
    </source>
</evidence>
<keyword evidence="7 10" id="KW-0808">Transferase</keyword>
<evidence type="ECO:0000256" key="5">
    <source>
        <dbReference type="ARBA" id="ARBA00012693"/>
    </source>
</evidence>
<dbReference type="SUPFAM" id="SSF51569">
    <property type="entry name" value="Aldolase"/>
    <property type="match status" value="1"/>
</dbReference>
<feature type="domain" description="DAHP synthetase I/KDSA" evidence="9">
    <location>
        <begin position="13"/>
        <end position="273"/>
    </location>
</feature>
<evidence type="ECO:0000256" key="3">
    <source>
        <dbReference type="ARBA" id="ARBA00004845"/>
    </source>
</evidence>
<proteinExistence type="inferred from homology"/>
<comment type="pathway">
    <text evidence="3">Carbohydrate biosynthesis; 3-deoxy-D-manno-octulosonate biosynthesis; 3-deoxy-D-manno-octulosonate from D-ribulose 5-phosphate: step 2/3.</text>
</comment>
<comment type="catalytic activity">
    <reaction evidence="8">
        <text>D-arabinose 5-phosphate + phosphoenolpyruvate + H2O = 3-deoxy-alpha-D-manno-2-octulosonate-8-phosphate + phosphate</text>
        <dbReference type="Rhea" id="RHEA:14053"/>
        <dbReference type="ChEBI" id="CHEBI:15377"/>
        <dbReference type="ChEBI" id="CHEBI:43474"/>
        <dbReference type="ChEBI" id="CHEBI:57693"/>
        <dbReference type="ChEBI" id="CHEBI:58702"/>
        <dbReference type="ChEBI" id="CHEBI:85985"/>
        <dbReference type="EC" id="2.5.1.55"/>
    </reaction>
</comment>
<dbReference type="GO" id="GO:0008676">
    <property type="term" value="F:3-deoxy-8-phosphooctulonate synthase activity"/>
    <property type="evidence" value="ECO:0007669"/>
    <property type="project" value="UniProtKB-EC"/>
</dbReference>
<organism evidence="10 11">
    <name type="scientific">Rubinisphaera brasiliensis (strain ATCC 49424 / DSM 5305 / JCM 21570 / IAM 15109 / NBRC 103401 / IFAM 1448)</name>
    <name type="common">Planctomyces brasiliensis</name>
    <dbReference type="NCBI Taxonomy" id="756272"/>
    <lineage>
        <taxon>Bacteria</taxon>
        <taxon>Pseudomonadati</taxon>
        <taxon>Planctomycetota</taxon>
        <taxon>Planctomycetia</taxon>
        <taxon>Planctomycetales</taxon>
        <taxon>Planctomycetaceae</taxon>
        <taxon>Rubinisphaera</taxon>
    </lineage>
</organism>
<evidence type="ECO:0000256" key="8">
    <source>
        <dbReference type="ARBA" id="ARBA00049112"/>
    </source>
</evidence>
<dbReference type="RefSeq" id="WP_013630300.1">
    <property type="nucleotide sequence ID" value="NC_015174.1"/>
</dbReference>
<evidence type="ECO:0000256" key="4">
    <source>
        <dbReference type="ARBA" id="ARBA00010499"/>
    </source>
</evidence>
<protein>
    <recommendedName>
        <fullName evidence="5">3-deoxy-8-phosphooctulonate synthase</fullName>
        <ecNumber evidence="5">2.5.1.55</ecNumber>
    </recommendedName>
</protein>
<dbReference type="GO" id="GO:0005737">
    <property type="term" value="C:cytoplasm"/>
    <property type="evidence" value="ECO:0007669"/>
    <property type="project" value="UniProtKB-SubCell"/>
</dbReference>
<evidence type="ECO:0000256" key="6">
    <source>
        <dbReference type="ARBA" id="ARBA00022490"/>
    </source>
</evidence>
<name>F0SFX6_RUBBR</name>
<keyword evidence="6" id="KW-0963">Cytoplasm</keyword>
<dbReference type="OrthoDB" id="9780456at2"/>
<comment type="pathway">
    <text evidence="2">Bacterial outer membrane biogenesis; lipopolysaccharide biosynthesis.</text>
</comment>
<dbReference type="EC" id="2.5.1.55" evidence="5"/>
<dbReference type="NCBIfam" id="TIGR01362">
    <property type="entry name" value="KDO8P_synth"/>
    <property type="match status" value="1"/>
</dbReference>
<dbReference type="InterPro" id="IPR006269">
    <property type="entry name" value="KDO8P_synthase"/>
</dbReference>
<dbReference type="STRING" id="756272.Plabr_4006"/>
<evidence type="ECO:0000256" key="1">
    <source>
        <dbReference type="ARBA" id="ARBA00004496"/>
    </source>
</evidence>
<dbReference type="UniPathway" id="UPA00030"/>
<keyword evidence="11" id="KW-1185">Reference proteome</keyword>
<dbReference type="KEGG" id="pbs:Plabr_4006"/>
<gene>
    <name evidence="10" type="ordered locus">Plabr_4006</name>
</gene>
<dbReference type="NCBIfam" id="NF003543">
    <property type="entry name" value="PRK05198.1"/>
    <property type="match status" value="1"/>
</dbReference>